<dbReference type="InterPro" id="IPR005467">
    <property type="entry name" value="His_kinase_dom"/>
</dbReference>
<dbReference type="Gene3D" id="1.10.287.130">
    <property type="match status" value="1"/>
</dbReference>
<evidence type="ECO:0000313" key="11">
    <source>
        <dbReference type="Proteomes" id="UP000031671"/>
    </source>
</evidence>
<dbReference type="Pfam" id="PF00512">
    <property type="entry name" value="HisKA"/>
    <property type="match status" value="1"/>
</dbReference>
<organism evidence="10 11">
    <name type="scientific">Vibrio ishigakensis</name>
    <dbReference type="NCBI Taxonomy" id="1481914"/>
    <lineage>
        <taxon>Bacteria</taxon>
        <taxon>Pseudomonadati</taxon>
        <taxon>Pseudomonadota</taxon>
        <taxon>Gammaproteobacteria</taxon>
        <taxon>Vibrionales</taxon>
        <taxon>Vibrionaceae</taxon>
        <taxon>Vibrio</taxon>
    </lineage>
</organism>
<keyword evidence="3" id="KW-0597">Phosphoprotein</keyword>
<protein>
    <recommendedName>
        <fullName evidence="2">histidine kinase</fullName>
        <ecNumber evidence="2">2.7.13.3</ecNumber>
    </recommendedName>
</protein>
<evidence type="ECO:0000313" key="10">
    <source>
        <dbReference type="EMBL" id="GAM59161.1"/>
    </source>
</evidence>
<keyword evidence="6" id="KW-0418">Kinase</keyword>
<evidence type="ECO:0000256" key="7">
    <source>
        <dbReference type="ARBA" id="ARBA00022989"/>
    </source>
</evidence>
<evidence type="ECO:0000256" key="2">
    <source>
        <dbReference type="ARBA" id="ARBA00012438"/>
    </source>
</evidence>
<dbReference type="SUPFAM" id="SSF55874">
    <property type="entry name" value="ATPase domain of HSP90 chaperone/DNA topoisomerase II/histidine kinase"/>
    <property type="match status" value="1"/>
</dbReference>
<evidence type="ECO:0000256" key="1">
    <source>
        <dbReference type="ARBA" id="ARBA00000085"/>
    </source>
</evidence>
<proteinExistence type="predicted"/>
<dbReference type="PANTHER" id="PTHR45436">
    <property type="entry name" value="SENSOR HISTIDINE KINASE YKOH"/>
    <property type="match status" value="1"/>
</dbReference>
<comment type="caution">
    <text evidence="10">The sequence shown here is derived from an EMBL/GenBank/DDBJ whole genome shotgun (WGS) entry which is preliminary data.</text>
</comment>
<dbReference type="PROSITE" id="PS50109">
    <property type="entry name" value="HIS_KIN"/>
    <property type="match status" value="1"/>
</dbReference>
<dbReference type="AlphaFoldDB" id="A0A0B8NYW5"/>
<reference evidence="10 11" key="2">
    <citation type="submission" date="2015-01" db="EMBL/GenBank/DDBJ databases">
        <authorList>
            <consortium name="NBRP consortium"/>
            <person name="Sawabe T."/>
            <person name="Meirelles P."/>
            <person name="Feng G."/>
            <person name="Sayaka M."/>
            <person name="Hattori M."/>
            <person name="Ohkuma M."/>
        </authorList>
    </citation>
    <scope>NUCLEOTIDE SEQUENCE [LARGE SCALE GENOMIC DNA]</scope>
    <source>
        <strain evidence="11">JCM 19231</strain>
    </source>
</reference>
<sequence>MVYKGSYIDRGVKKPIVLLTLIDAVEFGAYELFWAGFLILGLVCLLMVTFGTLLHRLSKHLIQPLNELSYQLENKSGDVKSSFTINEQAAQEFQLLTKYLNTYRSDLDKTLKREQAFARYASHELRTPLTIVTGATKLLSKQEVTDFQSRQLVRIGDATNQMITMVDALLSIIRYEKSVDSAPLRSFDKDEMMDILALNSQHAISKNNRVCLEFISEPQVRATPAVMNMLIGNLLRNAYAATQDGQVNVSVHSNQIEIRDNGSGLSKGNSEGHGLGLMIVEDLCQRYQWTFNLSDNDNGCTATIKLSDSVT</sequence>
<dbReference type="Gene3D" id="3.30.565.10">
    <property type="entry name" value="Histidine kinase-like ATPase, C-terminal domain"/>
    <property type="match status" value="1"/>
</dbReference>
<evidence type="ECO:0000256" key="6">
    <source>
        <dbReference type="ARBA" id="ARBA00022777"/>
    </source>
</evidence>
<dbReference type="CDD" id="cd00082">
    <property type="entry name" value="HisKA"/>
    <property type="match status" value="1"/>
</dbReference>
<feature type="transmembrane region" description="Helical" evidence="8">
    <location>
        <begin position="32"/>
        <end position="54"/>
    </location>
</feature>
<dbReference type="PANTHER" id="PTHR45436:SF16">
    <property type="entry name" value="HISTIDINE KINASE"/>
    <property type="match status" value="1"/>
</dbReference>
<gene>
    <name evidence="10" type="ORF">JCM19231_4283</name>
</gene>
<evidence type="ECO:0000256" key="3">
    <source>
        <dbReference type="ARBA" id="ARBA00022553"/>
    </source>
</evidence>
<evidence type="ECO:0000256" key="8">
    <source>
        <dbReference type="SAM" id="Phobius"/>
    </source>
</evidence>
<dbReference type="InterPro" id="IPR003661">
    <property type="entry name" value="HisK_dim/P_dom"/>
</dbReference>
<dbReference type="EC" id="2.7.13.3" evidence="2"/>
<dbReference type="GO" id="GO:0005886">
    <property type="term" value="C:plasma membrane"/>
    <property type="evidence" value="ECO:0007669"/>
    <property type="project" value="TreeGrafter"/>
</dbReference>
<dbReference type="InterPro" id="IPR036097">
    <property type="entry name" value="HisK_dim/P_sf"/>
</dbReference>
<dbReference type="InterPro" id="IPR036890">
    <property type="entry name" value="HATPase_C_sf"/>
</dbReference>
<dbReference type="InterPro" id="IPR050428">
    <property type="entry name" value="TCS_sensor_his_kinase"/>
</dbReference>
<name>A0A0B8NYW5_9VIBR</name>
<keyword evidence="8" id="KW-0472">Membrane</keyword>
<evidence type="ECO:0000259" key="9">
    <source>
        <dbReference type="PROSITE" id="PS50109"/>
    </source>
</evidence>
<evidence type="ECO:0000256" key="4">
    <source>
        <dbReference type="ARBA" id="ARBA00022679"/>
    </source>
</evidence>
<dbReference type="InterPro" id="IPR003594">
    <property type="entry name" value="HATPase_dom"/>
</dbReference>
<keyword evidence="11" id="KW-1185">Reference proteome</keyword>
<keyword evidence="7 8" id="KW-1133">Transmembrane helix</keyword>
<reference evidence="10 11" key="1">
    <citation type="submission" date="2015-01" db="EMBL/GenBank/DDBJ databases">
        <title>Vibrio sp. C1 JCM 19231 whole genome shotgun sequence.</title>
        <authorList>
            <person name="Sawabe T."/>
            <person name="Meirelles P."/>
            <person name="Feng G."/>
            <person name="Sayaka M."/>
            <person name="Hattori M."/>
            <person name="Ohkuma M."/>
        </authorList>
    </citation>
    <scope>NUCLEOTIDE SEQUENCE [LARGE SCALE GENOMIC DNA]</scope>
    <source>
        <strain evidence="11">JCM 19231</strain>
    </source>
</reference>
<keyword evidence="4" id="KW-0808">Transferase</keyword>
<keyword evidence="5 8" id="KW-0812">Transmembrane</keyword>
<dbReference type="Proteomes" id="UP000031671">
    <property type="component" value="Unassembled WGS sequence"/>
</dbReference>
<dbReference type="GO" id="GO:0000155">
    <property type="term" value="F:phosphorelay sensor kinase activity"/>
    <property type="evidence" value="ECO:0007669"/>
    <property type="project" value="InterPro"/>
</dbReference>
<dbReference type="EMBL" id="BBRZ01000128">
    <property type="protein sequence ID" value="GAM59161.1"/>
    <property type="molecule type" value="Genomic_DNA"/>
</dbReference>
<comment type="catalytic activity">
    <reaction evidence="1">
        <text>ATP + protein L-histidine = ADP + protein N-phospho-L-histidine.</text>
        <dbReference type="EC" id="2.7.13.3"/>
    </reaction>
</comment>
<dbReference type="SUPFAM" id="SSF47384">
    <property type="entry name" value="Homodimeric domain of signal transducing histidine kinase"/>
    <property type="match status" value="1"/>
</dbReference>
<dbReference type="SMART" id="SM00387">
    <property type="entry name" value="HATPase_c"/>
    <property type="match status" value="1"/>
</dbReference>
<feature type="domain" description="Histidine kinase" evidence="9">
    <location>
        <begin position="120"/>
        <end position="310"/>
    </location>
</feature>
<accession>A0A0B8NYW5</accession>
<dbReference type="SMART" id="SM00388">
    <property type="entry name" value="HisKA"/>
    <property type="match status" value="1"/>
</dbReference>
<evidence type="ECO:0000256" key="5">
    <source>
        <dbReference type="ARBA" id="ARBA00022692"/>
    </source>
</evidence>
<dbReference type="Pfam" id="PF02518">
    <property type="entry name" value="HATPase_c"/>
    <property type="match status" value="1"/>
</dbReference>